<dbReference type="AlphaFoldDB" id="A0A2X3IND9"/>
<reference evidence="1 2" key="1">
    <citation type="submission" date="2018-06" db="EMBL/GenBank/DDBJ databases">
        <authorList>
            <consortium name="Pathogen Informatics"/>
            <person name="Doyle S."/>
        </authorList>
    </citation>
    <scope>NUCLEOTIDE SEQUENCE [LARGE SCALE GENOMIC DNA]</scope>
    <source>
        <strain evidence="1 2">NCTC13940</strain>
    </source>
</reference>
<proteinExistence type="predicted"/>
<gene>
    <name evidence="1" type="ORF">NCTC13940_00249</name>
</gene>
<evidence type="ECO:0000313" key="1">
    <source>
        <dbReference type="EMBL" id="SQC62479.1"/>
    </source>
</evidence>
<evidence type="ECO:0000313" key="2">
    <source>
        <dbReference type="Proteomes" id="UP000250257"/>
    </source>
</evidence>
<dbReference type="Proteomes" id="UP000250257">
    <property type="component" value="Unassembled WGS sequence"/>
</dbReference>
<name>A0A2X3IND9_9LIST</name>
<accession>A0A2X3IND9</accession>
<dbReference type="EMBL" id="UAWT01000001">
    <property type="protein sequence ID" value="SQC62479.1"/>
    <property type="molecule type" value="Genomic_DNA"/>
</dbReference>
<sequence>MNNTKISFDNKSTKTFESTASLYLIAELLFVQYNLYKNQL</sequence>
<protein>
    <submittedName>
        <fullName evidence="1">Uncharacterized protein</fullName>
    </submittedName>
</protein>
<organism evidence="1 2">
    <name type="scientific">Listeria fleischmannii subsp. fleischmannii</name>
    <dbReference type="NCBI Taxonomy" id="1671902"/>
    <lineage>
        <taxon>Bacteria</taxon>
        <taxon>Bacillati</taxon>
        <taxon>Bacillota</taxon>
        <taxon>Bacilli</taxon>
        <taxon>Bacillales</taxon>
        <taxon>Listeriaceae</taxon>
        <taxon>Listeria</taxon>
    </lineage>
</organism>